<dbReference type="Pfam" id="PF07505">
    <property type="entry name" value="DUF5131"/>
    <property type="match status" value="1"/>
</dbReference>
<gene>
    <name evidence="1" type="ORF">GCM10011335_52150</name>
</gene>
<dbReference type="InterPro" id="IPR011101">
    <property type="entry name" value="DUF5131"/>
</dbReference>
<dbReference type="EMBL" id="BMJJ01000022">
    <property type="protein sequence ID" value="GGD43064.1"/>
    <property type="molecule type" value="Genomic_DNA"/>
</dbReference>
<dbReference type="Proteomes" id="UP000613160">
    <property type="component" value="Unassembled WGS sequence"/>
</dbReference>
<dbReference type="AlphaFoldDB" id="A0A917DJA0"/>
<protein>
    <recommendedName>
        <fullName evidence="3">Phage Gp37/Gp68 family protein</fullName>
    </recommendedName>
</protein>
<accession>A0A917DJA0</accession>
<evidence type="ECO:0008006" key="3">
    <source>
        <dbReference type="Google" id="ProtNLM"/>
    </source>
</evidence>
<evidence type="ECO:0000313" key="2">
    <source>
        <dbReference type="Proteomes" id="UP000613160"/>
    </source>
</evidence>
<proteinExistence type="predicted"/>
<comment type="caution">
    <text evidence="1">The sequence shown here is derived from an EMBL/GenBank/DDBJ whole genome shotgun (WGS) entry which is preliminary data.</text>
</comment>
<evidence type="ECO:0000313" key="1">
    <source>
        <dbReference type="EMBL" id="GGD43064.1"/>
    </source>
</evidence>
<reference evidence="1" key="1">
    <citation type="journal article" date="2014" name="Int. J. Syst. Evol. Microbiol.">
        <title>Complete genome sequence of Corynebacterium casei LMG S-19264T (=DSM 44701T), isolated from a smear-ripened cheese.</title>
        <authorList>
            <consortium name="US DOE Joint Genome Institute (JGI-PGF)"/>
            <person name="Walter F."/>
            <person name="Albersmeier A."/>
            <person name="Kalinowski J."/>
            <person name="Ruckert C."/>
        </authorList>
    </citation>
    <scope>NUCLEOTIDE SEQUENCE</scope>
    <source>
        <strain evidence="1">CGMCC 1.15493</strain>
    </source>
</reference>
<name>A0A917DJA0_9HYPH</name>
<reference evidence="1" key="2">
    <citation type="submission" date="2020-09" db="EMBL/GenBank/DDBJ databases">
        <authorList>
            <person name="Sun Q."/>
            <person name="Zhou Y."/>
        </authorList>
    </citation>
    <scope>NUCLEOTIDE SEQUENCE</scope>
    <source>
        <strain evidence="1">CGMCC 1.15493</strain>
    </source>
</reference>
<sequence length="307" mass="34605">MAEQTAIEWADSTFNPWMGCTKVSPACDHCYAETLMDKRQGKVKWGPHGERVRTVESNWQNPRRWQRQAAAFFAEHGRRRRVFCASLADVFDNKAPAGARDDLWTLIRETPDLDWLLLTKRPQNIAKMLPAFWPEIARHVWLGASTENQEEADRRLPLLLAVDPRPAVFFASAEPLLGPIDFRGWLTVAWDGDIRRTRPAPRLRWVIAGGESGPGARPTPPEWYREIRNQCAAAGIAFLFKQWGEWVPLTGNDGEWPTDAGSLIRLDATGTRTDAGWPMQRVGKKVAGRHLDGVTHDGFPEVCHGAP</sequence>
<dbReference type="RefSeq" id="WP_188855376.1">
    <property type="nucleotide sequence ID" value="NZ_BMJJ01000022.1"/>
</dbReference>
<keyword evidence="2" id="KW-1185">Reference proteome</keyword>
<organism evidence="1 2">
    <name type="scientific">Aureimonas glaciei</name>
    <dbReference type="NCBI Taxonomy" id="1776957"/>
    <lineage>
        <taxon>Bacteria</taxon>
        <taxon>Pseudomonadati</taxon>
        <taxon>Pseudomonadota</taxon>
        <taxon>Alphaproteobacteria</taxon>
        <taxon>Hyphomicrobiales</taxon>
        <taxon>Aurantimonadaceae</taxon>
        <taxon>Aureimonas</taxon>
    </lineage>
</organism>